<dbReference type="PROSITE" id="PS51371">
    <property type="entry name" value="CBS"/>
    <property type="match status" value="2"/>
</dbReference>
<dbReference type="SMART" id="SM00116">
    <property type="entry name" value="CBS"/>
    <property type="match status" value="2"/>
</dbReference>
<evidence type="ECO:0000256" key="2">
    <source>
        <dbReference type="PROSITE-ProRule" id="PRU00703"/>
    </source>
</evidence>
<proteinExistence type="predicted"/>
<sequence>MKRVKDVMSSPVFQVEVNTTLQETCKLMLEKGVSSVVVTESGTPKGIFTERDAVRAIANGSSAMDELRTVATMRELITVNEDTDIVQAAKIMAEKKIRHLPVMNKDGEVVGMISVSDISQELKEI</sequence>
<protein>
    <submittedName>
        <fullName evidence="4">CBS domain-containing protein</fullName>
    </submittedName>
</protein>
<keyword evidence="1 2" id="KW-0129">CBS domain</keyword>
<dbReference type="InterPro" id="IPR051257">
    <property type="entry name" value="Diverse_CBS-Domain"/>
</dbReference>
<evidence type="ECO:0000313" key="5">
    <source>
        <dbReference type="Proteomes" id="UP000509301"/>
    </source>
</evidence>
<dbReference type="Proteomes" id="UP000509301">
    <property type="component" value="Chromosome"/>
</dbReference>
<accession>A0A6N0NUH5</accession>
<organism evidence="4 5">
    <name type="scientific">Metallosphaera tengchongensis</name>
    <dbReference type="NCBI Taxonomy" id="1532350"/>
    <lineage>
        <taxon>Archaea</taxon>
        <taxon>Thermoproteota</taxon>
        <taxon>Thermoprotei</taxon>
        <taxon>Sulfolobales</taxon>
        <taxon>Sulfolobaceae</taxon>
        <taxon>Metallosphaera</taxon>
    </lineage>
</organism>
<evidence type="ECO:0000259" key="3">
    <source>
        <dbReference type="PROSITE" id="PS51371"/>
    </source>
</evidence>
<reference evidence="4 5" key="1">
    <citation type="submission" date="2020-02" db="EMBL/GenBank/DDBJ databases">
        <title>Comparative genome analysis reveals the metabolism and evolution of the thermophilic archaeal genus Metallosphaera.</title>
        <authorList>
            <person name="Jiang C."/>
        </authorList>
    </citation>
    <scope>NUCLEOTIDE SEQUENCE [LARGE SCALE GENOMIC DNA]</scope>
    <source>
        <strain evidence="4 5">Ric-A</strain>
    </source>
</reference>
<name>A0A6N0NUH5_9CREN</name>
<dbReference type="EMBL" id="CP049074">
    <property type="protein sequence ID" value="QKQ99137.1"/>
    <property type="molecule type" value="Genomic_DNA"/>
</dbReference>
<dbReference type="PANTHER" id="PTHR43080">
    <property type="entry name" value="CBS DOMAIN-CONTAINING PROTEIN CBSX3, MITOCHONDRIAL"/>
    <property type="match status" value="1"/>
</dbReference>
<dbReference type="Gene3D" id="3.10.580.10">
    <property type="entry name" value="CBS-domain"/>
    <property type="match status" value="1"/>
</dbReference>
<feature type="domain" description="CBS" evidence="3">
    <location>
        <begin position="72"/>
        <end position="125"/>
    </location>
</feature>
<dbReference type="InterPro" id="IPR046342">
    <property type="entry name" value="CBS_dom_sf"/>
</dbReference>
<dbReference type="PANTHER" id="PTHR43080:SF2">
    <property type="entry name" value="CBS DOMAIN-CONTAINING PROTEIN"/>
    <property type="match status" value="1"/>
</dbReference>
<dbReference type="Pfam" id="PF00571">
    <property type="entry name" value="CBS"/>
    <property type="match status" value="2"/>
</dbReference>
<feature type="domain" description="CBS" evidence="3">
    <location>
        <begin position="8"/>
        <end position="66"/>
    </location>
</feature>
<evidence type="ECO:0000256" key="1">
    <source>
        <dbReference type="ARBA" id="ARBA00023122"/>
    </source>
</evidence>
<evidence type="ECO:0000313" key="4">
    <source>
        <dbReference type="EMBL" id="QKQ99137.1"/>
    </source>
</evidence>
<dbReference type="KEGG" id="mten:GWK48_00865"/>
<gene>
    <name evidence="4" type="ORF">GWK48_00865</name>
</gene>
<dbReference type="OrthoDB" id="8919at2157"/>
<dbReference type="SUPFAM" id="SSF54631">
    <property type="entry name" value="CBS-domain pair"/>
    <property type="match status" value="1"/>
</dbReference>
<dbReference type="GeneID" id="55640453"/>
<dbReference type="RefSeq" id="WP_174628740.1">
    <property type="nucleotide sequence ID" value="NZ_CP049074.1"/>
</dbReference>
<dbReference type="AlphaFoldDB" id="A0A6N0NUH5"/>
<dbReference type="InterPro" id="IPR000644">
    <property type="entry name" value="CBS_dom"/>
</dbReference>
<keyword evidence="5" id="KW-1185">Reference proteome</keyword>
<dbReference type="CDD" id="cd09836">
    <property type="entry name" value="CBS_pair_arch"/>
    <property type="match status" value="1"/>
</dbReference>